<evidence type="ECO:0000313" key="3">
    <source>
        <dbReference type="Proteomes" id="UP001157006"/>
    </source>
</evidence>
<feature type="region of interest" description="Disordered" evidence="1">
    <location>
        <begin position="215"/>
        <end position="238"/>
    </location>
</feature>
<proteinExistence type="predicted"/>
<accession>A0AAV1A9N2</accession>
<evidence type="ECO:0000313" key="2">
    <source>
        <dbReference type="EMBL" id="CAI8606769.1"/>
    </source>
</evidence>
<feature type="compositionally biased region" description="Polar residues" evidence="1">
    <location>
        <begin position="227"/>
        <end position="238"/>
    </location>
</feature>
<gene>
    <name evidence="2" type="ORF">VFH_IV006240</name>
</gene>
<dbReference type="EMBL" id="OX451739">
    <property type="protein sequence ID" value="CAI8606769.1"/>
    <property type="molecule type" value="Genomic_DNA"/>
</dbReference>
<keyword evidence="3" id="KW-1185">Reference proteome</keyword>
<name>A0AAV1A9N2_VICFA</name>
<dbReference type="Proteomes" id="UP001157006">
    <property type="component" value="Chromosome 4"/>
</dbReference>
<dbReference type="AlphaFoldDB" id="A0AAV1A9N2"/>
<feature type="compositionally biased region" description="Basic and acidic residues" evidence="1">
    <location>
        <begin position="215"/>
        <end position="226"/>
    </location>
</feature>
<protein>
    <submittedName>
        <fullName evidence="2">Uncharacterized protein</fullName>
    </submittedName>
</protein>
<sequence length="307" mass="35588">MNFHYGLINNPECDDDDDIVDEYQDLKNTISEDKLSSIMKTLEDTDWKEEKRRSINVGKIIYDEIIDCAFKKETNSVLFASLISDLCIENGVHAEDDDGVLMNQGTIDLDSVKRFFKDEADEREWLEEEKFVGGDEAFVRRIIFKHMQQDMKLWRLYKEAFIYQRNMFELNFYNGGPSPPEFPDEILEPFMTDEPMYGQDRATCVAEDESFVHDNGDDLNGREKGKSNLSAAPPFSQSATRRFETKVKTCPSASLMANKSKRCTEHEGNEEEEVMGMKQVHQVVKYSKKRFKTTACRTFKSKFNILS</sequence>
<organism evidence="2 3">
    <name type="scientific">Vicia faba</name>
    <name type="common">Broad bean</name>
    <name type="synonym">Faba vulgaris</name>
    <dbReference type="NCBI Taxonomy" id="3906"/>
    <lineage>
        <taxon>Eukaryota</taxon>
        <taxon>Viridiplantae</taxon>
        <taxon>Streptophyta</taxon>
        <taxon>Embryophyta</taxon>
        <taxon>Tracheophyta</taxon>
        <taxon>Spermatophyta</taxon>
        <taxon>Magnoliopsida</taxon>
        <taxon>eudicotyledons</taxon>
        <taxon>Gunneridae</taxon>
        <taxon>Pentapetalae</taxon>
        <taxon>rosids</taxon>
        <taxon>fabids</taxon>
        <taxon>Fabales</taxon>
        <taxon>Fabaceae</taxon>
        <taxon>Papilionoideae</taxon>
        <taxon>50 kb inversion clade</taxon>
        <taxon>NPAAA clade</taxon>
        <taxon>Hologalegina</taxon>
        <taxon>IRL clade</taxon>
        <taxon>Fabeae</taxon>
        <taxon>Vicia</taxon>
    </lineage>
</organism>
<evidence type="ECO:0000256" key="1">
    <source>
        <dbReference type="SAM" id="MobiDB-lite"/>
    </source>
</evidence>
<reference evidence="2 3" key="1">
    <citation type="submission" date="2023-01" db="EMBL/GenBank/DDBJ databases">
        <authorList>
            <person name="Kreplak J."/>
        </authorList>
    </citation>
    <scope>NUCLEOTIDE SEQUENCE [LARGE SCALE GENOMIC DNA]</scope>
</reference>